<evidence type="ECO:0000313" key="2">
    <source>
        <dbReference type="EMBL" id="SMP08774.1"/>
    </source>
</evidence>
<keyword evidence="1" id="KW-0732">Signal</keyword>
<dbReference type="Proteomes" id="UP001157915">
    <property type="component" value="Unassembled WGS sequence"/>
</dbReference>
<name>A0ABY1NH71_9BACT</name>
<proteinExistence type="predicted"/>
<feature type="chain" id="PRO_5047114250" description="Outer membrane protein beta-barrel domain-containing protein" evidence="1">
    <location>
        <begin position="22"/>
        <end position="424"/>
    </location>
</feature>
<keyword evidence="3" id="KW-1185">Reference proteome</keyword>
<comment type="caution">
    <text evidence="2">The sequence shown here is derived from an EMBL/GenBank/DDBJ whole genome shotgun (WGS) entry which is preliminary data.</text>
</comment>
<dbReference type="EMBL" id="FXUA01000001">
    <property type="protein sequence ID" value="SMP08774.1"/>
    <property type="molecule type" value="Genomic_DNA"/>
</dbReference>
<evidence type="ECO:0008006" key="4">
    <source>
        <dbReference type="Google" id="ProtNLM"/>
    </source>
</evidence>
<dbReference type="RefSeq" id="WP_283411713.1">
    <property type="nucleotide sequence ID" value="NZ_FXUA01000001.1"/>
</dbReference>
<sequence>MIKILGLAACILLMCTPFIYAQGQSGFIEESVWSNINPATGSSSDFIVTKEGTKLFGAILRTAELTDYSKVDFAYQGNTSSYLPTDLQAFGLTEGHLFLSKKLPDASELEFVQVLFSGKLQLDYRRGNYYIDNGVEIQQLKEYSQDISVDGEKRSRLIKLYVSTLKVLTAGDCGLELNGLIEKSNLEEQDFIKILTQYHECEGLPYKLYIDRVKFVSISPIVSLGIGSSFTNSSDIPDNANYNFSNSLDYRAFAGVRLHDFRRFPKSSIDLRIGYVTRSTTYDASYEVRHEIATGTQKFKESSIVIPLGYNYSIIKNANKEIYVGLVMSAWLSSFKNDQYLIEISNIYGPVETQVFEEQSITLTDNTVNPGIRASAKFPISSKMKLFVELEADYLNDFYFSQLGDSPVYRINRTSVSLQIGIEL</sequence>
<protein>
    <recommendedName>
        <fullName evidence="4">Outer membrane protein beta-barrel domain-containing protein</fullName>
    </recommendedName>
</protein>
<reference evidence="2 3" key="1">
    <citation type="submission" date="2017-05" db="EMBL/GenBank/DDBJ databases">
        <authorList>
            <person name="Varghese N."/>
            <person name="Submissions S."/>
        </authorList>
    </citation>
    <scope>NUCLEOTIDE SEQUENCE [LARGE SCALE GENOMIC DNA]</scope>
    <source>
        <strain evidence="2 3">DSM 15360</strain>
    </source>
</reference>
<organism evidence="2 3">
    <name type="scientific">Algoriphagus winogradskyi</name>
    <dbReference type="NCBI Taxonomy" id="237017"/>
    <lineage>
        <taxon>Bacteria</taxon>
        <taxon>Pseudomonadati</taxon>
        <taxon>Bacteroidota</taxon>
        <taxon>Cytophagia</taxon>
        <taxon>Cytophagales</taxon>
        <taxon>Cyclobacteriaceae</taxon>
        <taxon>Algoriphagus</taxon>
    </lineage>
</organism>
<gene>
    <name evidence="2" type="ORF">SAMN06265367_101793</name>
</gene>
<accession>A0ABY1NH71</accession>
<evidence type="ECO:0000313" key="3">
    <source>
        <dbReference type="Proteomes" id="UP001157915"/>
    </source>
</evidence>
<feature type="signal peptide" evidence="1">
    <location>
        <begin position="1"/>
        <end position="21"/>
    </location>
</feature>
<evidence type="ECO:0000256" key="1">
    <source>
        <dbReference type="SAM" id="SignalP"/>
    </source>
</evidence>